<dbReference type="InterPro" id="IPR032466">
    <property type="entry name" value="Metal_Hydrolase"/>
</dbReference>
<name>A0ABY7QJ79_9FLAO</name>
<keyword evidence="8" id="KW-1185">Reference proteome</keyword>
<evidence type="ECO:0000313" key="8">
    <source>
        <dbReference type="Proteomes" id="UP001210978"/>
    </source>
</evidence>
<dbReference type="SUPFAM" id="SSF51556">
    <property type="entry name" value="Metallo-dependent hydrolases"/>
    <property type="match status" value="1"/>
</dbReference>
<keyword evidence="4" id="KW-0479">Metal-binding</keyword>
<comment type="similarity">
    <text evidence="3">Belongs to the metallo-dependent hydrolases superfamily. DHOase family. Class I DHOase subfamily.</text>
</comment>
<sequence>MKILIKNAQIVNEGKIVTSDILIENALISKIDPSISEEADQIIDASGKYLLPGVIDDQVHFREPGLTHKGDIESESRAAIAGGTTSFIEQPNTVPNAVTQELLADKYAIASQKSFANYGFMMGGTNDNLDEVLKTNPRNVPGIKLFLGSSTGNMLVDNPETLENIFSNTKMLIAVHCEDEATIRANTQKYLDEYGEDIPVKFHHLIRSEEACYKSSSKAIELAKKTGARLHVFHLSTAIETDLFSNDIPLKDKKITAEVCVHHLTFTNEDYETRGGLIKWNPAVKTQKDKDGLWEALLDNRIDVIATDHAPHTWEEKQNVYTKCPSGAPLVQHSLVVMLENYKEGKISLERIVEKMAHNPAILFRIEKRGFIREGYKADLVLVDLNEDWTVEKGNILYKCGWSPLEGMNFHSKVTHTFVNGNLVYENGKINEEKFGERLLFEVE</sequence>
<comment type="function">
    <text evidence="2">Catalyzes the reversible cyclization of carbamoyl aspartate to dihydroorotate.</text>
</comment>
<reference evidence="7 8" key="1">
    <citation type="submission" date="2023-01" db="EMBL/GenBank/DDBJ databases">
        <title>Complete genome of Chryseobacterium camelliae VAN22-5A.</title>
        <authorList>
            <person name="Zong G."/>
            <person name="Cao G."/>
        </authorList>
    </citation>
    <scope>NUCLEOTIDE SEQUENCE [LARGE SCALE GENOMIC DNA]</scope>
    <source>
        <strain evidence="7 8">VAN22-5A</strain>
    </source>
</reference>
<gene>
    <name evidence="7" type="ORF">PFY12_11695</name>
</gene>
<evidence type="ECO:0000256" key="2">
    <source>
        <dbReference type="ARBA" id="ARBA00002368"/>
    </source>
</evidence>
<dbReference type="Proteomes" id="UP001210978">
    <property type="component" value="Chromosome"/>
</dbReference>
<evidence type="ECO:0000313" key="7">
    <source>
        <dbReference type="EMBL" id="WBV59720.1"/>
    </source>
</evidence>
<dbReference type="InterPro" id="IPR006680">
    <property type="entry name" value="Amidohydro-rel"/>
</dbReference>
<dbReference type="PANTHER" id="PTHR43668">
    <property type="entry name" value="ALLANTOINASE"/>
    <property type="match status" value="1"/>
</dbReference>
<dbReference type="InterPro" id="IPR011059">
    <property type="entry name" value="Metal-dep_hydrolase_composite"/>
</dbReference>
<dbReference type="EMBL" id="CP115859">
    <property type="protein sequence ID" value="WBV59720.1"/>
    <property type="molecule type" value="Genomic_DNA"/>
</dbReference>
<dbReference type="InterPro" id="IPR050138">
    <property type="entry name" value="DHOase/Allantoinase_Hydrolase"/>
</dbReference>
<dbReference type="Gene3D" id="3.20.20.140">
    <property type="entry name" value="Metal-dependent hydrolases"/>
    <property type="match status" value="1"/>
</dbReference>
<dbReference type="Gene3D" id="2.30.40.10">
    <property type="entry name" value="Urease, subunit C, domain 1"/>
    <property type="match status" value="1"/>
</dbReference>
<dbReference type="NCBIfam" id="TIGR00857">
    <property type="entry name" value="pyrC_multi"/>
    <property type="match status" value="1"/>
</dbReference>
<dbReference type="PANTHER" id="PTHR43668:SF4">
    <property type="entry name" value="ALLANTOINASE"/>
    <property type="match status" value="1"/>
</dbReference>
<evidence type="ECO:0000259" key="6">
    <source>
        <dbReference type="Pfam" id="PF01979"/>
    </source>
</evidence>
<evidence type="ECO:0000256" key="4">
    <source>
        <dbReference type="ARBA" id="ARBA00022723"/>
    </source>
</evidence>
<dbReference type="GO" id="GO:0004151">
    <property type="term" value="F:dihydroorotase activity"/>
    <property type="evidence" value="ECO:0007669"/>
    <property type="project" value="UniProtKB-EC"/>
</dbReference>
<keyword evidence="5 7" id="KW-0378">Hydrolase</keyword>
<organism evidence="7 8">
    <name type="scientific">Chryseobacterium camelliae</name>
    <dbReference type="NCBI Taxonomy" id="1265445"/>
    <lineage>
        <taxon>Bacteria</taxon>
        <taxon>Pseudomonadati</taxon>
        <taxon>Bacteroidota</taxon>
        <taxon>Flavobacteriia</taxon>
        <taxon>Flavobacteriales</taxon>
        <taxon>Weeksellaceae</taxon>
        <taxon>Chryseobacterium group</taxon>
        <taxon>Chryseobacterium</taxon>
    </lineage>
</organism>
<evidence type="ECO:0000256" key="5">
    <source>
        <dbReference type="ARBA" id="ARBA00022801"/>
    </source>
</evidence>
<feature type="domain" description="Amidohydrolase-related" evidence="6">
    <location>
        <begin position="49"/>
        <end position="424"/>
    </location>
</feature>
<dbReference type="SUPFAM" id="SSF51338">
    <property type="entry name" value="Composite domain of metallo-dependent hydrolases"/>
    <property type="match status" value="1"/>
</dbReference>
<dbReference type="NCBIfam" id="NF006688">
    <property type="entry name" value="PRK09236.1"/>
    <property type="match status" value="1"/>
</dbReference>
<dbReference type="CDD" id="cd01318">
    <property type="entry name" value="DHOase_IIb"/>
    <property type="match status" value="1"/>
</dbReference>
<comment type="cofactor">
    <cofactor evidence="1">
        <name>Zn(2+)</name>
        <dbReference type="ChEBI" id="CHEBI:29105"/>
    </cofactor>
</comment>
<dbReference type="RefSeq" id="WP_271148078.1">
    <property type="nucleotide sequence ID" value="NZ_CP115859.1"/>
</dbReference>
<dbReference type="EC" id="3.5.2.3" evidence="7"/>
<proteinExistence type="inferred from homology"/>
<evidence type="ECO:0000256" key="1">
    <source>
        <dbReference type="ARBA" id="ARBA00001947"/>
    </source>
</evidence>
<dbReference type="InterPro" id="IPR002195">
    <property type="entry name" value="Dihydroorotase_CS"/>
</dbReference>
<dbReference type="Pfam" id="PF01979">
    <property type="entry name" value="Amidohydro_1"/>
    <property type="match status" value="1"/>
</dbReference>
<dbReference type="PROSITE" id="PS00483">
    <property type="entry name" value="DIHYDROOROTASE_2"/>
    <property type="match status" value="1"/>
</dbReference>
<protein>
    <submittedName>
        <fullName evidence="7">Dihydroorotase</fullName>
        <ecNumber evidence="7">3.5.2.3</ecNumber>
    </submittedName>
</protein>
<evidence type="ECO:0000256" key="3">
    <source>
        <dbReference type="ARBA" id="ARBA00010286"/>
    </source>
</evidence>
<accession>A0ABY7QJ79</accession>